<feature type="compositionally biased region" description="Low complexity" evidence="2">
    <location>
        <begin position="519"/>
        <end position="531"/>
    </location>
</feature>
<feature type="compositionally biased region" description="Basic and acidic residues" evidence="2">
    <location>
        <begin position="360"/>
        <end position="380"/>
    </location>
</feature>
<feature type="coiled-coil region" evidence="1">
    <location>
        <begin position="13"/>
        <end position="47"/>
    </location>
</feature>
<evidence type="ECO:0000256" key="2">
    <source>
        <dbReference type="SAM" id="MobiDB-lite"/>
    </source>
</evidence>
<feature type="compositionally biased region" description="Low complexity" evidence="2">
    <location>
        <begin position="583"/>
        <end position="611"/>
    </location>
</feature>
<evidence type="ECO:0000313" key="4">
    <source>
        <dbReference type="Proteomes" id="UP001627154"/>
    </source>
</evidence>
<sequence>MMEVDDDKITEQITVYENKIKEVKDKIRDELQTRRDLKNKISEAKKNEATQVMILERLDEYESIVSRELELAERKEDSESMITLAMIKQYDDMLQEHLKVWANYEEEYEAIPLAMERRKAESRLLRVTIQVKLAAYRINEAQRSMRLKKQIAKKREQLKIIEFARLYLEHNKREKNCHQLIGRIKAMKSKAQELRHKVQNAEKQNYRLERFNARSKTQQMPKVDLSHFLINKKLSQDNAGKIVDRKKYTRKHIYVKIIVFSDTASVYSMALEQEYLDSDDRSKKKSEPIPPNIESLRINIDEDDNIDMDIDTTEFEGLNKKYPQSNKPNESQKTNNSNKYKKQGRSVNRNDTAPSEMPSEVDRASQPKESNERRNNERSNNESQKIMNSNKLKKKFVEDHKQSENVSPNARKTPHKRENQQAPPTTMKDTTGKDYQQRPVPTPAKMQCFTRDNSANIQSHPVQDAQLEKPRHSSQEQPRRSSQEQQFQSQQSLSSSQEMQRHSSQEMQHSNSSQELMMQQHQQQQQQQQYQTDDQNVFDPRDLSKLPQSNAPRIKSVQNVNFVVKAPKNHYSLAQQEVPINSQHMQQQQQQQQHNQHQQQQKQQLQQQQPQRRQETPMMSSMHESSRNNGSAMPSMQESSHNIDSAASNYPMQMPQNLNVTPVSGMNVDPAGMMSTSMLSSEMNISVDNISAILGSEITEPGGSAELARRLYEDSDMASEDGDFDYEKMLNKFCSPVAASKNTSQEQNTTESLPINTQIRPDPSNNEPKSNSQEPPGGFMFGAFAKKSTTMNRFF</sequence>
<name>A0ABD2XQF8_9HYME</name>
<feature type="compositionally biased region" description="Polar residues" evidence="2">
    <location>
        <begin position="617"/>
        <end position="651"/>
    </location>
</feature>
<gene>
    <name evidence="3" type="ORF">TKK_001084</name>
</gene>
<feature type="region of interest" description="Disordered" evidence="2">
    <location>
        <begin position="276"/>
        <end position="300"/>
    </location>
</feature>
<dbReference type="AlphaFoldDB" id="A0ABD2XQF8"/>
<keyword evidence="1" id="KW-0175">Coiled coil</keyword>
<proteinExistence type="predicted"/>
<feature type="compositionally biased region" description="Low complexity" evidence="2">
    <location>
        <begin position="483"/>
        <end position="498"/>
    </location>
</feature>
<feature type="compositionally biased region" description="Polar residues" evidence="2">
    <location>
        <begin position="505"/>
        <end position="517"/>
    </location>
</feature>
<dbReference type="Proteomes" id="UP001627154">
    <property type="component" value="Unassembled WGS sequence"/>
</dbReference>
<feature type="compositionally biased region" description="Basic and acidic residues" evidence="2">
    <location>
        <begin position="466"/>
        <end position="482"/>
    </location>
</feature>
<reference evidence="3 4" key="1">
    <citation type="journal article" date="2024" name="bioRxiv">
        <title>A reference genome for Trichogramma kaykai: A tiny desert-dwelling parasitoid wasp with competing sex-ratio distorters.</title>
        <authorList>
            <person name="Culotta J."/>
            <person name="Lindsey A.R."/>
        </authorList>
    </citation>
    <scope>NUCLEOTIDE SEQUENCE [LARGE SCALE GENOMIC DNA]</scope>
    <source>
        <strain evidence="3 4">KSX58</strain>
    </source>
</reference>
<feature type="compositionally biased region" description="Polar residues" evidence="2">
    <location>
        <begin position="420"/>
        <end position="429"/>
    </location>
</feature>
<feature type="region of interest" description="Disordered" evidence="2">
    <location>
        <begin position="316"/>
        <end position="441"/>
    </location>
</feature>
<comment type="caution">
    <text evidence="3">The sequence shown here is derived from an EMBL/GenBank/DDBJ whole genome shotgun (WGS) entry which is preliminary data.</text>
</comment>
<feature type="region of interest" description="Disordered" evidence="2">
    <location>
        <begin position="739"/>
        <end position="781"/>
    </location>
</feature>
<feature type="compositionally biased region" description="Polar residues" evidence="2">
    <location>
        <begin position="740"/>
        <end position="774"/>
    </location>
</feature>
<organism evidence="3 4">
    <name type="scientific">Trichogramma kaykai</name>
    <dbReference type="NCBI Taxonomy" id="54128"/>
    <lineage>
        <taxon>Eukaryota</taxon>
        <taxon>Metazoa</taxon>
        <taxon>Ecdysozoa</taxon>
        <taxon>Arthropoda</taxon>
        <taxon>Hexapoda</taxon>
        <taxon>Insecta</taxon>
        <taxon>Pterygota</taxon>
        <taxon>Neoptera</taxon>
        <taxon>Endopterygota</taxon>
        <taxon>Hymenoptera</taxon>
        <taxon>Apocrita</taxon>
        <taxon>Proctotrupomorpha</taxon>
        <taxon>Chalcidoidea</taxon>
        <taxon>Trichogrammatidae</taxon>
        <taxon>Trichogramma</taxon>
    </lineage>
</organism>
<accession>A0ABD2XQF8</accession>
<feature type="region of interest" description="Disordered" evidence="2">
    <location>
        <begin position="461"/>
        <end position="552"/>
    </location>
</feature>
<feature type="region of interest" description="Disordered" evidence="2">
    <location>
        <begin position="582"/>
        <end position="651"/>
    </location>
</feature>
<evidence type="ECO:0000256" key="1">
    <source>
        <dbReference type="SAM" id="Coils"/>
    </source>
</evidence>
<keyword evidence="4" id="KW-1185">Reference proteome</keyword>
<feature type="compositionally biased region" description="Polar residues" evidence="2">
    <location>
        <begin position="322"/>
        <end position="338"/>
    </location>
</feature>
<evidence type="ECO:0000313" key="3">
    <source>
        <dbReference type="EMBL" id="KAL3406991.1"/>
    </source>
</evidence>
<feature type="coiled-coil region" evidence="1">
    <location>
        <begin position="177"/>
        <end position="211"/>
    </location>
</feature>
<feature type="compositionally biased region" description="Basic and acidic residues" evidence="2">
    <location>
        <begin position="278"/>
        <end position="287"/>
    </location>
</feature>
<dbReference type="EMBL" id="JBJJXI010000018">
    <property type="protein sequence ID" value="KAL3406991.1"/>
    <property type="molecule type" value="Genomic_DNA"/>
</dbReference>
<protein>
    <submittedName>
        <fullName evidence="3">Uncharacterized protein</fullName>
    </submittedName>
</protein>